<proteinExistence type="predicted"/>
<keyword evidence="3" id="KW-1185">Reference proteome</keyword>
<dbReference type="RefSeq" id="WP_379984684.1">
    <property type="nucleotide sequence ID" value="NZ_JBHWXF010000002.1"/>
</dbReference>
<sequence length="101" mass="11052">MDVEFVGDADDIEIYEVPGHGEEIETTLTSTTVLQAKSVPVTEQSTVNEFDYAGMGWTKGEAEELMSVTSEQIQGMEGEQHTEFGEASSFEIPVVETETVD</sequence>
<evidence type="ECO:0000313" key="2">
    <source>
        <dbReference type="EMBL" id="TQL74347.1"/>
    </source>
</evidence>
<dbReference type="InterPro" id="IPR036699">
    <property type="entry name" value="YehR-like_sf"/>
</dbReference>
<feature type="region of interest" description="Disordered" evidence="1">
    <location>
        <begin position="73"/>
        <end position="101"/>
    </location>
</feature>
<gene>
    <name evidence="2" type="ORF">FB556_0810</name>
</gene>
<dbReference type="EMBL" id="VFOU01000001">
    <property type="protein sequence ID" value="TQL74347.1"/>
    <property type="molecule type" value="Genomic_DNA"/>
</dbReference>
<accession>A0A543AP45</accession>
<dbReference type="SUPFAM" id="SSF160704">
    <property type="entry name" value="YehR-like"/>
    <property type="match status" value="1"/>
</dbReference>
<evidence type="ECO:0000313" key="3">
    <source>
        <dbReference type="Proteomes" id="UP000319746"/>
    </source>
</evidence>
<organism evidence="2 3">
    <name type="scientific">Enteractinococcus coprophilus</name>
    <dbReference type="NCBI Taxonomy" id="1027633"/>
    <lineage>
        <taxon>Bacteria</taxon>
        <taxon>Bacillati</taxon>
        <taxon>Actinomycetota</taxon>
        <taxon>Actinomycetes</taxon>
        <taxon>Micrococcales</taxon>
        <taxon>Micrococcaceae</taxon>
    </lineage>
</organism>
<comment type="caution">
    <text evidence="2">The sequence shown here is derived from an EMBL/GenBank/DDBJ whole genome shotgun (WGS) entry which is preliminary data.</text>
</comment>
<dbReference type="Gene3D" id="3.30.1830.10">
    <property type="entry name" value="YehR-like"/>
    <property type="match status" value="1"/>
</dbReference>
<reference evidence="2 3" key="1">
    <citation type="submission" date="2019-06" db="EMBL/GenBank/DDBJ databases">
        <title>Sequencing the genomes of 1000 actinobacteria strains.</title>
        <authorList>
            <person name="Klenk H.-P."/>
        </authorList>
    </citation>
    <scope>NUCLEOTIDE SEQUENCE [LARGE SCALE GENOMIC DNA]</scope>
    <source>
        <strain evidence="2 3">DSM 24083</strain>
    </source>
</reference>
<evidence type="ECO:0000256" key="1">
    <source>
        <dbReference type="SAM" id="MobiDB-lite"/>
    </source>
</evidence>
<protein>
    <submittedName>
        <fullName evidence="2">Uncharacterized protein</fullName>
    </submittedName>
</protein>
<name>A0A543AP45_9MICC</name>
<dbReference type="Proteomes" id="UP000319746">
    <property type="component" value="Unassembled WGS sequence"/>
</dbReference>
<dbReference type="AlphaFoldDB" id="A0A543AP45"/>